<sequence>MNDFIPEASLNGNAKEQEVTSTNYALNISDFVFSNGFLQGAFSDTNLQIQNNVYHLHALFLARSPVLHQKIIEVSSTGMPYNVKLGIEDPYVTKKSTIFVLSSLYRDSVTIPAELNPCCILATSALLGLDGLAFEAAASIENSINPFTMENILTFLDPKLEGFERLKIGAYPKYTAGLFDKALEVMYTTLVNHWDKEYANVLRNLPFPAIKNLLESDKLTVGTSSMARYKLATEIVRMRNSYRKQYRIEGRGDESVVLAFGEGNRSIQLVRTASGPESRRKTLWKAASSQ</sequence>
<proteinExistence type="predicted"/>
<dbReference type="AlphaFoldDB" id="A0AAF0ATD4"/>
<keyword evidence="1" id="KW-0436">Ligase</keyword>
<organism evidence="1 2">
    <name type="scientific">Schizosaccharomyces osmophilus</name>
    <dbReference type="NCBI Taxonomy" id="2545709"/>
    <lineage>
        <taxon>Eukaryota</taxon>
        <taxon>Fungi</taxon>
        <taxon>Dikarya</taxon>
        <taxon>Ascomycota</taxon>
        <taxon>Taphrinomycotina</taxon>
        <taxon>Schizosaccharomycetes</taxon>
        <taxon>Schizosaccharomycetales</taxon>
        <taxon>Schizosaccharomycetaceae</taxon>
        <taxon>Schizosaccharomyces</taxon>
    </lineage>
</organism>
<dbReference type="InterPro" id="IPR011333">
    <property type="entry name" value="SKP1/BTB/POZ_sf"/>
</dbReference>
<dbReference type="EMBL" id="CP115611">
    <property type="protein sequence ID" value="WBW71416.1"/>
    <property type="molecule type" value="Genomic_DNA"/>
</dbReference>
<dbReference type="PANTHER" id="PTHR47369:SF2">
    <property type="entry name" value="BTB_POZ DOMAIN-CONTAINING PROTEIN 2"/>
    <property type="match status" value="1"/>
</dbReference>
<gene>
    <name evidence="1" type="primary">btb2</name>
    <name evidence="1" type="ORF">SOMG_01204</name>
</gene>
<evidence type="ECO:0000313" key="2">
    <source>
        <dbReference type="Proteomes" id="UP001212411"/>
    </source>
</evidence>
<evidence type="ECO:0000313" key="1">
    <source>
        <dbReference type="EMBL" id="WBW71416.1"/>
    </source>
</evidence>
<dbReference type="GeneID" id="80874686"/>
<dbReference type="PANTHER" id="PTHR47369">
    <property type="entry name" value="BTB/POZ DOMAIN-CONTAINING PROTEIN"/>
    <property type="match status" value="1"/>
</dbReference>
<protein>
    <submittedName>
        <fullName evidence="1">BTB/POZ family ubiquitin-type ligase substrate adaptor Btb2</fullName>
    </submittedName>
</protein>
<dbReference type="Proteomes" id="UP001212411">
    <property type="component" value="Chromosome 1"/>
</dbReference>
<dbReference type="KEGG" id="som:SOMG_01204"/>
<name>A0AAF0ATD4_9SCHI</name>
<dbReference type="RefSeq" id="XP_056035659.1">
    <property type="nucleotide sequence ID" value="XM_056179997.1"/>
</dbReference>
<dbReference type="GO" id="GO:0016874">
    <property type="term" value="F:ligase activity"/>
    <property type="evidence" value="ECO:0007669"/>
    <property type="project" value="UniProtKB-KW"/>
</dbReference>
<dbReference type="SUPFAM" id="SSF54695">
    <property type="entry name" value="POZ domain"/>
    <property type="match status" value="1"/>
</dbReference>
<keyword evidence="2" id="KW-1185">Reference proteome</keyword>
<reference evidence="1 2" key="1">
    <citation type="journal article" date="2023" name="G3 (Bethesda)">
        <title>A high-quality reference genome for the fission yeast Schizosaccharomyces osmophilus.</title>
        <authorList>
            <person name="Jia G.S."/>
            <person name="Zhang W.C."/>
            <person name="Liang Y."/>
            <person name="Liu X.H."/>
            <person name="Rhind N."/>
            <person name="Pidoux A."/>
            <person name="Brysch-Herzberg M."/>
            <person name="Du L.L."/>
        </authorList>
    </citation>
    <scope>NUCLEOTIDE SEQUENCE [LARGE SCALE GENOMIC DNA]</scope>
    <source>
        <strain evidence="1 2">CBS 15793</strain>
    </source>
</reference>
<accession>A0AAF0ATD4</accession>
<dbReference type="Gene3D" id="3.30.710.10">
    <property type="entry name" value="Potassium Channel Kv1.1, Chain A"/>
    <property type="match status" value="1"/>
</dbReference>